<dbReference type="RefSeq" id="WP_305202268.1">
    <property type="nucleotide sequence ID" value="NZ_JAUUIA010000291.1"/>
</dbReference>
<accession>A0AAW8ANB8</accession>
<evidence type="ECO:0000313" key="1">
    <source>
        <dbReference type="EMBL" id="MDP0971078.1"/>
    </source>
</evidence>
<feature type="non-terminal residue" evidence="1">
    <location>
        <position position="83"/>
    </location>
</feature>
<evidence type="ECO:0000313" key="2">
    <source>
        <dbReference type="Proteomes" id="UP001244490"/>
    </source>
</evidence>
<sequence>MYYSEGRDSLVDFSNPHIVLHGSIFSKKLAGKFSSLNDLRESRIAVQKGDVMDEIASNELVGSEIVRVEYPEIALRMLNEGQV</sequence>
<dbReference type="EMBL" id="JAUUIA010000291">
    <property type="protein sequence ID" value="MDP0971078.1"/>
    <property type="molecule type" value="Genomic_DNA"/>
</dbReference>
<gene>
    <name evidence="1" type="ORF">Q6294_29490</name>
</gene>
<comment type="caution">
    <text evidence="1">The sequence shown here is derived from an EMBL/GenBank/DDBJ whole genome shotgun (WGS) entry which is preliminary data.</text>
</comment>
<proteinExistence type="predicted"/>
<name>A0AAW8ANB8_KLEPN</name>
<dbReference type="Gene3D" id="3.40.190.10">
    <property type="entry name" value="Periplasmic binding protein-like II"/>
    <property type="match status" value="2"/>
</dbReference>
<organism evidence="1 2">
    <name type="scientific">Klebsiella pneumoniae</name>
    <dbReference type="NCBI Taxonomy" id="573"/>
    <lineage>
        <taxon>Bacteria</taxon>
        <taxon>Pseudomonadati</taxon>
        <taxon>Pseudomonadota</taxon>
        <taxon>Gammaproteobacteria</taxon>
        <taxon>Enterobacterales</taxon>
        <taxon>Enterobacteriaceae</taxon>
        <taxon>Klebsiella/Raoultella group</taxon>
        <taxon>Klebsiella</taxon>
        <taxon>Klebsiella pneumoniae complex</taxon>
    </lineage>
</organism>
<protein>
    <submittedName>
        <fullName evidence="1">Transporter substrate-binding domain-containing protein</fullName>
    </submittedName>
</protein>
<dbReference type="AlphaFoldDB" id="A0AAW8ANB8"/>
<dbReference type="Proteomes" id="UP001244490">
    <property type="component" value="Unassembled WGS sequence"/>
</dbReference>
<reference evidence="1" key="1">
    <citation type="submission" date="2023-07" db="EMBL/GenBank/DDBJ databases">
        <authorList>
            <person name="Peng Z."/>
        </authorList>
    </citation>
    <scope>NUCLEOTIDE SEQUENCE</scope>
    <source>
        <strain evidence="1">KP219</strain>
    </source>
</reference>
<dbReference type="SUPFAM" id="SSF53850">
    <property type="entry name" value="Periplasmic binding protein-like II"/>
    <property type="match status" value="1"/>
</dbReference>